<name>A0A9P6AHV4_9AGAM</name>
<dbReference type="GO" id="GO:0000421">
    <property type="term" value="C:autophagosome membrane"/>
    <property type="evidence" value="ECO:0007669"/>
    <property type="project" value="TreeGrafter"/>
</dbReference>
<dbReference type="CDD" id="cd22887">
    <property type="entry name" value="Atg16_CCD"/>
    <property type="match status" value="1"/>
</dbReference>
<reference evidence="5" key="1">
    <citation type="journal article" date="2020" name="Nat. Commun.">
        <title>Large-scale genome sequencing of mycorrhizal fungi provides insights into the early evolution of symbiotic traits.</title>
        <authorList>
            <person name="Miyauchi S."/>
            <person name="Kiss E."/>
            <person name="Kuo A."/>
            <person name="Drula E."/>
            <person name="Kohler A."/>
            <person name="Sanchez-Garcia M."/>
            <person name="Morin E."/>
            <person name="Andreopoulos B."/>
            <person name="Barry K.W."/>
            <person name="Bonito G."/>
            <person name="Buee M."/>
            <person name="Carver A."/>
            <person name="Chen C."/>
            <person name="Cichocki N."/>
            <person name="Clum A."/>
            <person name="Culley D."/>
            <person name="Crous P.W."/>
            <person name="Fauchery L."/>
            <person name="Girlanda M."/>
            <person name="Hayes R.D."/>
            <person name="Keri Z."/>
            <person name="LaButti K."/>
            <person name="Lipzen A."/>
            <person name="Lombard V."/>
            <person name="Magnuson J."/>
            <person name="Maillard F."/>
            <person name="Murat C."/>
            <person name="Nolan M."/>
            <person name="Ohm R.A."/>
            <person name="Pangilinan J."/>
            <person name="Pereira M.F."/>
            <person name="Perotto S."/>
            <person name="Peter M."/>
            <person name="Pfister S."/>
            <person name="Riley R."/>
            <person name="Sitrit Y."/>
            <person name="Stielow J.B."/>
            <person name="Szollosi G."/>
            <person name="Zifcakova L."/>
            <person name="Stursova M."/>
            <person name="Spatafora J.W."/>
            <person name="Tedersoo L."/>
            <person name="Vaario L.M."/>
            <person name="Yamada A."/>
            <person name="Yan M."/>
            <person name="Wang P."/>
            <person name="Xu J."/>
            <person name="Bruns T."/>
            <person name="Baldrian P."/>
            <person name="Vilgalys R."/>
            <person name="Dunand C."/>
            <person name="Henrissat B."/>
            <person name="Grigoriev I.V."/>
            <person name="Hibbett D."/>
            <person name="Nagy L.G."/>
            <person name="Martin F.M."/>
        </authorList>
    </citation>
    <scope>NUCLEOTIDE SEQUENCE</scope>
    <source>
        <strain evidence="5">UP504</strain>
    </source>
</reference>
<dbReference type="PANTHER" id="PTHR19878:SF8">
    <property type="entry name" value="AUTOPHAGY-RELATED 16, ISOFORM F"/>
    <property type="match status" value="1"/>
</dbReference>
<dbReference type="OrthoDB" id="8949486at2759"/>
<dbReference type="EMBL" id="MU129143">
    <property type="protein sequence ID" value="KAF9505634.1"/>
    <property type="molecule type" value="Genomic_DNA"/>
</dbReference>
<feature type="coiled-coil region" evidence="2">
    <location>
        <begin position="114"/>
        <end position="183"/>
    </location>
</feature>
<feature type="domain" description="Autophagy-related protein 16" evidence="4">
    <location>
        <begin position="10"/>
        <end position="203"/>
    </location>
</feature>
<comment type="similarity">
    <text evidence="1">Belongs to the ATG16 family.</text>
</comment>
<dbReference type="InterPro" id="IPR045160">
    <property type="entry name" value="ATG16"/>
</dbReference>
<comment type="caution">
    <text evidence="5">The sequence shown here is derived from an EMBL/GenBank/DDBJ whole genome shotgun (WGS) entry which is preliminary data.</text>
</comment>
<gene>
    <name evidence="5" type="ORF">BS47DRAFT_1322262</name>
</gene>
<protein>
    <recommendedName>
        <fullName evidence="4">Autophagy-related protein 16 domain-containing protein</fullName>
    </recommendedName>
</protein>
<dbReference type="GO" id="GO:0043495">
    <property type="term" value="F:protein-membrane adaptor activity"/>
    <property type="evidence" value="ECO:0007669"/>
    <property type="project" value="TreeGrafter"/>
</dbReference>
<organism evidence="5 6">
    <name type="scientific">Hydnum rufescens UP504</name>
    <dbReference type="NCBI Taxonomy" id="1448309"/>
    <lineage>
        <taxon>Eukaryota</taxon>
        <taxon>Fungi</taxon>
        <taxon>Dikarya</taxon>
        <taxon>Basidiomycota</taxon>
        <taxon>Agaricomycotina</taxon>
        <taxon>Agaricomycetes</taxon>
        <taxon>Cantharellales</taxon>
        <taxon>Hydnaceae</taxon>
        <taxon>Hydnum</taxon>
    </lineage>
</organism>
<keyword evidence="6" id="KW-1185">Reference proteome</keyword>
<sequence length="274" mass="30393">MASASWQEDLRLRLVERNRKESAYAGIIEQYRRLSQQTRLLKERNQSLLRAVGTARSNPNASGSSSGAGGDSAVQAAYIVSLESQISSLRDEMAAVYKTQGQNAQRLLSMNETLREKEEMNRIESENLRKAREELAILRKKVEQHDEIMLEKDRGVQVLHDEIQSLNLELNQVIARNEILKVDNASLLQRWLDHMNEVASKMNSANMFYEDLQSKGWSSRKAASVAGGSTTAGDPLPSGNGSATGGDDTDQDPFLNLQDNEPAGKNRPPLNPNG</sequence>
<feature type="region of interest" description="Disordered" evidence="3">
    <location>
        <begin position="221"/>
        <end position="274"/>
    </location>
</feature>
<evidence type="ECO:0000256" key="2">
    <source>
        <dbReference type="SAM" id="Coils"/>
    </source>
</evidence>
<evidence type="ECO:0000313" key="5">
    <source>
        <dbReference type="EMBL" id="KAF9505634.1"/>
    </source>
</evidence>
<dbReference type="PANTHER" id="PTHR19878">
    <property type="entry name" value="AUTOPHAGY PROTEIN 16-LIKE"/>
    <property type="match status" value="1"/>
</dbReference>
<feature type="compositionally biased region" description="Low complexity" evidence="3">
    <location>
        <begin position="222"/>
        <end position="233"/>
    </location>
</feature>
<dbReference type="InterPro" id="IPR013923">
    <property type="entry name" value="Autophagy-rel_prot_16_dom"/>
</dbReference>
<proteinExistence type="inferred from homology"/>
<dbReference type="GO" id="GO:0034045">
    <property type="term" value="C:phagophore assembly site membrane"/>
    <property type="evidence" value="ECO:0007669"/>
    <property type="project" value="TreeGrafter"/>
</dbReference>
<dbReference type="GO" id="GO:0034274">
    <property type="term" value="C:Atg12-Atg5-Atg16 complex"/>
    <property type="evidence" value="ECO:0007669"/>
    <property type="project" value="TreeGrafter"/>
</dbReference>
<dbReference type="Pfam" id="PF08614">
    <property type="entry name" value="ATG16"/>
    <property type="match status" value="1"/>
</dbReference>
<keyword evidence="2" id="KW-0175">Coiled coil</keyword>
<evidence type="ECO:0000256" key="1">
    <source>
        <dbReference type="ARBA" id="ARBA00005331"/>
    </source>
</evidence>
<dbReference type="GO" id="GO:0000045">
    <property type="term" value="P:autophagosome assembly"/>
    <property type="evidence" value="ECO:0007669"/>
    <property type="project" value="InterPro"/>
</dbReference>
<dbReference type="AlphaFoldDB" id="A0A9P6AHV4"/>
<evidence type="ECO:0000256" key="3">
    <source>
        <dbReference type="SAM" id="MobiDB-lite"/>
    </source>
</evidence>
<dbReference type="Proteomes" id="UP000886523">
    <property type="component" value="Unassembled WGS sequence"/>
</dbReference>
<accession>A0A9P6AHV4</accession>
<dbReference type="Gene3D" id="1.20.5.170">
    <property type="match status" value="1"/>
</dbReference>
<evidence type="ECO:0000313" key="6">
    <source>
        <dbReference type="Proteomes" id="UP000886523"/>
    </source>
</evidence>
<evidence type="ECO:0000259" key="4">
    <source>
        <dbReference type="Pfam" id="PF08614"/>
    </source>
</evidence>